<organism evidence="2 3">
    <name type="scientific">Symbiodinium microadriaticum</name>
    <name type="common">Dinoflagellate</name>
    <name type="synonym">Zooxanthella microadriatica</name>
    <dbReference type="NCBI Taxonomy" id="2951"/>
    <lineage>
        <taxon>Eukaryota</taxon>
        <taxon>Sar</taxon>
        <taxon>Alveolata</taxon>
        <taxon>Dinophyceae</taxon>
        <taxon>Suessiales</taxon>
        <taxon>Symbiodiniaceae</taxon>
        <taxon>Symbiodinium</taxon>
    </lineage>
</organism>
<feature type="compositionally biased region" description="Low complexity" evidence="1">
    <location>
        <begin position="118"/>
        <end position="138"/>
    </location>
</feature>
<dbReference type="Proteomes" id="UP000186817">
    <property type="component" value="Unassembled WGS sequence"/>
</dbReference>
<comment type="caution">
    <text evidence="2">The sequence shown here is derived from an EMBL/GenBank/DDBJ whole genome shotgun (WGS) entry which is preliminary data.</text>
</comment>
<dbReference type="AlphaFoldDB" id="A0A1Q9BZ17"/>
<evidence type="ECO:0000313" key="3">
    <source>
        <dbReference type="Proteomes" id="UP000186817"/>
    </source>
</evidence>
<evidence type="ECO:0000313" key="2">
    <source>
        <dbReference type="EMBL" id="OLP75915.1"/>
    </source>
</evidence>
<name>A0A1Q9BZ17_SYMMI</name>
<accession>A0A1Q9BZ17</accession>
<dbReference type="OrthoDB" id="10432575at2759"/>
<proteinExistence type="predicted"/>
<feature type="region of interest" description="Disordered" evidence="1">
    <location>
        <begin position="118"/>
        <end position="143"/>
    </location>
</feature>
<keyword evidence="3" id="KW-1185">Reference proteome</keyword>
<gene>
    <name evidence="2" type="ORF">AK812_SmicGene44220</name>
</gene>
<evidence type="ECO:0000256" key="1">
    <source>
        <dbReference type="SAM" id="MobiDB-lite"/>
    </source>
</evidence>
<sequence>MQGLGASRVVKGKEFEEAVLRFKLLEVEHSNKGSSEAAQSNAPQAMDTNYVIAPWVQSIPGPVWNVWDTVEYEYEIWQHEVTSSKPRRKKFPQEHVESRALSGSVELSVITTNFGVSHDSSASASAEDSPPSSAEAVSTSNLELEDECDELPCFDRERLPVVRTFLHFDTRPPCQHRRSKSI</sequence>
<dbReference type="EMBL" id="LSRX01002212">
    <property type="protein sequence ID" value="OLP75915.1"/>
    <property type="molecule type" value="Genomic_DNA"/>
</dbReference>
<protein>
    <submittedName>
        <fullName evidence="2">Uncharacterized protein</fullName>
    </submittedName>
</protein>
<reference evidence="2 3" key="1">
    <citation type="submission" date="2016-02" db="EMBL/GenBank/DDBJ databases">
        <title>Genome analysis of coral dinoflagellate symbionts highlights evolutionary adaptations to a symbiotic lifestyle.</title>
        <authorList>
            <person name="Aranda M."/>
            <person name="Li Y."/>
            <person name="Liew Y.J."/>
            <person name="Baumgarten S."/>
            <person name="Simakov O."/>
            <person name="Wilson M."/>
            <person name="Piel J."/>
            <person name="Ashoor H."/>
            <person name="Bougouffa S."/>
            <person name="Bajic V.B."/>
            <person name="Ryu T."/>
            <person name="Ravasi T."/>
            <person name="Bayer T."/>
            <person name="Micklem G."/>
            <person name="Kim H."/>
            <person name="Bhak J."/>
            <person name="Lajeunesse T.C."/>
            <person name="Voolstra C.R."/>
        </authorList>
    </citation>
    <scope>NUCLEOTIDE SEQUENCE [LARGE SCALE GENOMIC DNA]</scope>
    <source>
        <strain evidence="2 3">CCMP2467</strain>
    </source>
</reference>